<keyword evidence="2 4" id="KW-0802">TPR repeat</keyword>
<dbReference type="SMART" id="SM00028">
    <property type="entry name" value="TPR"/>
    <property type="match status" value="5"/>
</dbReference>
<dbReference type="PANTHER" id="PTHR12558">
    <property type="entry name" value="CELL DIVISION CYCLE 16,23,27"/>
    <property type="match status" value="1"/>
</dbReference>
<evidence type="ECO:0000259" key="7">
    <source>
        <dbReference type="PROSITE" id="PS51755"/>
    </source>
</evidence>
<dbReference type="PROSITE" id="PS50293">
    <property type="entry name" value="TPR_REGION"/>
    <property type="match status" value="1"/>
</dbReference>
<protein>
    <submittedName>
        <fullName evidence="8">Tetratricopeptide repeat protein</fullName>
    </submittedName>
</protein>
<comment type="caution">
    <text evidence="8">The sequence shown here is derived from an EMBL/GenBank/DDBJ whole genome shotgun (WGS) entry which is preliminary data.</text>
</comment>
<feature type="region of interest" description="Disordered" evidence="6">
    <location>
        <begin position="128"/>
        <end position="157"/>
    </location>
</feature>
<feature type="domain" description="OmpR/PhoB-type" evidence="7">
    <location>
        <begin position="16"/>
        <end position="114"/>
    </location>
</feature>
<name>A0ABU9IZ22_9GAMM</name>
<evidence type="ECO:0000256" key="5">
    <source>
        <dbReference type="PROSITE-ProRule" id="PRU01091"/>
    </source>
</evidence>
<feature type="repeat" description="TPR" evidence="4">
    <location>
        <begin position="494"/>
        <end position="527"/>
    </location>
</feature>
<dbReference type="InterPro" id="IPR016032">
    <property type="entry name" value="Sig_transdc_resp-reg_C-effctor"/>
</dbReference>
<dbReference type="PROSITE" id="PS51755">
    <property type="entry name" value="OMPR_PHOB"/>
    <property type="match status" value="1"/>
</dbReference>
<dbReference type="InterPro" id="IPR013105">
    <property type="entry name" value="TPR_2"/>
</dbReference>
<sequence>MKPAIDGHAPGNGAENGRYCFDDVVVDEAAHTLLRDGRPQPLEPKAFAVLLALLRRPGELLGRDELLDDVWGHRHVTPGVLTRAIAQLRSALDDDSQRPRYIQTQHALGYRFIGVLRTTREDAAAPALAPDAGADPATAEASGAKVEPAVPFHPRDDDARMPPGARLPHRWAWAGSALLLVVALAVWGWGPWRDPRAGMATEASIAVLPFISLSDDPDDRYFAEGLAVEMHDALAGVPGLKVAAHGAGARQGDKPEDMRAQGARLGVAAVLDASVRRDGPRVRINARLADTRSGFTLWSDTYDREAADVFALQSDIAREVVEALLGHLPGQPQALETRFATTADMGAYDSYLRGLAELQRPSGEDSLDRAIRHFRAALQADKGFARAQAGICRAEINRLESAREAVAFARAQAACRLASQMDPTLREVNLAMAEIARVSGEHERALRLYEQAMEDPSLRADASIGMARTHAALGKNETALRLFQQAAALRPGDALIYSQLGYHHYLRGDLDKAIQAYSTATTLQPRDSRLWSSLGGLYLAKGDATQAGRAFSLSLSIEPNYAALSNLGTIKFEQGDYENAADMYRRAAALQPDDYLTWGNLGDALAMLPGNEAMAHEAYARAARQAEGFVAVKSDDAYALAVLSWYHANLGQAQAAREWLARAEAAGTQAGEVALWGAQSLARLGDRAAAQQRIARARREGIPEQRIATAPALQPLVATR</sequence>
<dbReference type="SMART" id="SM00862">
    <property type="entry name" value="Trans_reg_C"/>
    <property type="match status" value="1"/>
</dbReference>
<keyword evidence="1" id="KW-0677">Repeat</keyword>
<feature type="DNA-binding region" description="OmpR/PhoB-type" evidence="5">
    <location>
        <begin position="16"/>
        <end position="114"/>
    </location>
</feature>
<evidence type="ECO:0000313" key="9">
    <source>
        <dbReference type="Proteomes" id="UP001459204"/>
    </source>
</evidence>
<reference evidence="8 9" key="1">
    <citation type="submission" date="2024-04" db="EMBL/GenBank/DDBJ databases">
        <title>Draft genome sequence of Pseudoxanthomonas putridarboris WD12.</title>
        <authorList>
            <person name="Oh J."/>
        </authorList>
    </citation>
    <scope>NUCLEOTIDE SEQUENCE [LARGE SCALE GENOMIC DNA]</scope>
    <source>
        <strain evidence="8 9">WD12</strain>
    </source>
</reference>
<dbReference type="InterPro" id="IPR019734">
    <property type="entry name" value="TPR_rpt"/>
</dbReference>
<dbReference type="InterPro" id="IPR036388">
    <property type="entry name" value="WH-like_DNA-bd_sf"/>
</dbReference>
<keyword evidence="9" id="KW-1185">Reference proteome</keyword>
<evidence type="ECO:0000256" key="4">
    <source>
        <dbReference type="PROSITE-ProRule" id="PRU00339"/>
    </source>
</evidence>
<dbReference type="PROSITE" id="PS50005">
    <property type="entry name" value="TPR"/>
    <property type="match status" value="3"/>
</dbReference>
<dbReference type="Proteomes" id="UP001459204">
    <property type="component" value="Unassembled WGS sequence"/>
</dbReference>
<dbReference type="EMBL" id="JBBWWT010000002">
    <property type="protein sequence ID" value="MEL1263886.1"/>
    <property type="molecule type" value="Genomic_DNA"/>
</dbReference>
<dbReference type="Gene3D" id="1.10.10.10">
    <property type="entry name" value="Winged helix-like DNA-binding domain superfamily/Winged helix DNA-binding domain"/>
    <property type="match status" value="1"/>
</dbReference>
<evidence type="ECO:0000256" key="6">
    <source>
        <dbReference type="SAM" id="MobiDB-lite"/>
    </source>
</evidence>
<accession>A0ABU9IZ22</accession>
<evidence type="ECO:0000256" key="3">
    <source>
        <dbReference type="ARBA" id="ARBA00023125"/>
    </source>
</evidence>
<evidence type="ECO:0000256" key="2">
    <source>
        <dbReference type="ARBA" id="ARBA00022803"/>
    </source>
</evidence>
<dbReference type="InterPro" id="IPR001867">
    <property type="entry name" value="OmpR/PhoB-type_DNA-bd"/>
</dbReference>
<feature type="repeat" description="TPR" evidence="4">
    <location>
        <begin position="460"/>
        <end position="493"/>
    </location>
</feature>
<dbReference type="Gene3D" id="1.25.40.10">
    <property type="entry name" value="Tetratricopeptide repeat domain"/>
    <property type="match status" value="3"/>
</dbReference>
<organism evidence="8 9">
    <name type="scientific">Pseudoxanthomonas putridarboris</name>
    <dbReference type="NCBI Taxonomy" id="752605"/>
    <lineage>
        <taxon>Bacteria</taxon>
        <taxon>Pseudomonadati</taxon>
        <taxon>Pseudomonadota</taxon>
        <taxon>Gammaproteobacteria</taxon>
        <taxon>Lysobacterales</taxon>
        <taxon>Lysobacteraceae</taxon>
        <taxon>Pseudoxanthomonas</taxon>
    </lineage>
</organism>
<dbReference type="RefSeq" id="WP_341725066.1">
    <property type="nucleotide sequence ID" value="NZ_JBBWWT010000002.1"/>
</dbReference>
<dbReference type="PANTHER" id="PTHR12558:SF13">
    <property type="entry name" value="CELL DIVISION CYCLE PROTEIN 27 HOMOLOG"/>
    <property type="match status" value="1"/>
</dbReference>
<dbReference type="Pfam" id="PF13432">
    <property type="entry name" value="TPR_16"/>
    <property type="match status" value="1"/>
</dbReference>
<dbReference type="Pfam" id="PF07719">
    <property type="entry name" value="TPR_2"/>
    <property type="match status" value="1"/>
</dbReference>
<dbReference type="InterPro" id="IPR011990">
    <property type="entry name" value="TPR-like_helical_dom_sf"/>
</dbReference>
<dbReference type="SUPFAM" id="SSF48452">
    <property type="entry name" value="TPR-like"/>
    <property type="match status" value="2"/>
</dbReference>
<dbReference type="CDD" id="cd00383">
    <property type="entry name" value="trans_reg_C"/>
    <property type="match status" value="1"/>
</dbReference>
<proteinExistence type="predicted"/>
<dbReference type="SUPFAM" id="SSF46894">
    <property type="entry name" value="C-terminal effector domain of the bipartite response regulators"/>
    <property type="match status" value="1"/>
</dbReference>
<dbReference type="Gene3D" id="3.40.50.10070">
    <property type="entry name" value="TolB, N-terminal domain"/>
    <property type="match status" value="1"/>
</dbReference>
<evidence type="ECO:0000256" key="1">
    <source>
        <dbReference type="ARBA" id="ARBA00022737"/>
    </source>
</evidence>
<gene>
    <name evidence="8" type="ORF">AAD027_05785</name>
</gene>
<feature type="repeat" description="TPR" evidence="4">
    <location>
        <begin position="561"/>
        <end position="594"/>
    </location>
</feature>
<dbReference type="Pfam" id="PF00486">
    <property type="entry name" value="Trans_reg_C"/>
    <property type="match status" value="1"/>
</dbReference>
<evidence type="ECO:0000313" key="8">
    <source>
        <dbReference type="EMBL" id="MEL1263886.1"/>
    </source>
</evidence>
<keyword evidence="3 5" id="KW-0238">DNA-binding</keyword>
<feature type="compositionally biased region" description="Low complexity" evidence="6">
    <location>
        <begin position="128"/>
        <end position="144"/>
    </location>
</feature>